<feature type="compositionally biased region" description="Polar residues" evidence="1">
    <location>
        <begin position="239"/>
        <end position="255"/>
    </location>
</feature>
<dbReference type="AlphaFoldDB" id="A0A699HUI4"/>
<name>A0A699HUI4_TANCI</name>
<evidence type="ECO:0000256" key="1">
    <source>
        <dbReference type="SAM" id="MobiDB-lite"/>
    </source>
</evidence>
<feature type="region of interest" description="Disordered" evidence="1">
    <location>
        <begin position="1"/>
        <end position="35"/>
    </location>
</feature>
<comment type="caution">
    <text evidence="2">The sequence shown here is derived from an EMBL/GenBank/DDBJ whole genome shotgun (WGS) entry which is preliminary data.</text>
</comment>
<feature type="compositionally biased region" description="Polar residues" evidence="1">
    <location>
        <begin position="10"/>
        <end position="25"/>
    </location>
</feature>
<accession>A0A699HUI4</accession>
<gene>
    <name evidence="2" type="ORF">Tci_450785</name>
</gene>
<proteinExistence type="predicted"/>
<sequence length="566" mass="61901">MITERKEGSSKNTYSKLSGRNLSSRSKGDGDNESGPDMSFDILASLEYLSSLARANLAEPRLPSEDFVMTEFLDDAIAGSLGFKQGYYFGGALLVFADRGDGEHWKSGFFLIDQKTIPDYMTWRHPDLMIDDPKTIGVLVLSGLSRVWKSQTCDLVLRGADGNVQEKPHHDIRPTFQRLPFYCTPNAAADSAILNPTLEELAVSNPSAKVIDKAEASQKRKSSTFGSALGHVAKRTRNQSRGSATPTSEGPNTQGHRGRGIMTNADSAAVPFVGASRPWIPFGLAPSFRELSRDAIHRDFFPFSPSPYYDTYPKGALSSDQLTAKMSVLYFLMMSHGGKLLAWYCGLLHSHHEQITGLNDKYSAFDASFAKSKAKGKERKKNIKSLTKSLDNMHAEVALLSGDLNRATVFKAEKALIQKFLASDEFSRVQAELLSLAASAGFKRGLSMHRTKEEFAAGLNKISQFVPGAHDRLTEASLLVAQSYYALLNKISEHAAEPLFVILQLEPDKLAHPANVLALWDACVSPPITKDRLHGDVVVVLSAGEKCDGFVPSSTIEEVVAPPSRV</sequence>
<evidence type="ECO:0000313" key="2">
    <source>
        <dbReference type="EMBL" id="GEY78811.1"/>
    </source>
</evidence>
<feature type="region of interest" description="Disordered" evidence="1">
    <location>
        <begin position="214"/>
        <end position="261"/>
    </location>
</feature>
<dbReference type="EMBL" id="BKCJ010209758">
    <property type="protein sequence ID" value="GEY78811.1"/>
    <property type="molecule type" value="Genomic_DNA"/>
</dbReference>
<reference evidence="2" key="1">
    <citation type="journal article" date="2019" name="Sci. Rep.">
        <title>Draft genome of Tanacetum cinerariifolium, the natural source of mosquito coil.</title>
        <authorList>
            <person name="Yamashiro T."/>
            <person name="Shiraishi A."/>
            <person name="Satake H."/>
            <person name="Nakayama K."/>
        </authorList>
    </citation>
    <scope>NUCLEOTIDE SEQUENCE</scope>
</reference>
<organism evidence="2">
    <name type="scientific">Tanacetum cinerariifolium</name>
    <name type="common">Dalmatian daisy</name>
    <name type="synonym">Chrysanthemum cinerariifolium</name>
    <dbReference type="NCBI Taxonomy" id="118510"/>
    <lineage>
        <taxon>Eukaryota</taxon>
        <taxon>Viridiplantae</taxon>
        <taxon>Streptophyta</taxon>
        <taxon>Embryophyta</taxon>
        <taxon>Tracheophyta</taxon>
        <taxon>Spermatophyta</taxon>
        <taxon>Magnoliopsida</taxon>
        <taxon>eudicotyledons</taxon>
        <taxon>Gunneridae</taxon>
        <taxon>Pentapetalae</taxon>
        <taxon>asterids</taxon>
        <taxon>campanulids</taxon>
        <taxon>Asterales</taxon>
        <taxon>Asteraceae</taxon>
        <taxon>Asteroideae</taxon>
        <taxon>Anthemideae</taxon>
        <taxon>Anthemidinae</taxon>
        <taxon>Tanacetum</taxon>
    </lineage>
</organism>
<protein>
    <submittedName>
        <fullName evidence="2">Uncharacterized protein</fullName>
    </submittedName>
</protein>